<keyword evidence="3" id="KW-1185">Reference proteome</keyword>
<evidence type="ECO:0000313" key="2">
    <source>
        <dbReference type="EMBL" id="XAF71368.1"/>
    </source>
</evidence>
<evidence type="ECO:0000256" key="1">
    <source>
        <dbReference type="SAM" id="Phobius"/>
    </source>
</evidence>
<reference evidence="2 3" key="1">
    <citation type="journal article" date="2024" name="Pathogens">
        <title>Staphylococcus hsinchuensis sp. nov., Isolated from Soymilk.</title>
        <authorList>
            <person name="Wang Y.T."/>
            <person name="Lin Y.C."/>
            <person name="Hsieh Y.H."/>
            <person name="Lin Y.T."/>
            <person name="Hamada M."/>
            <person name="Chen C.C."/>
            <person name="Liou J.S."/>
            <person name="Lee A.Y."/>
            <person name="Zhang W.L."/>
            <person name="Chen Y.T."/>
            <person name="Huang C.H."/>
        </authorList>
    </citation>
    <scope>NUCLEOTIDE SEQUENCE [LARGE SCALE GENOMIC DNA]</scope>
    <source>
        <strain evidence="2 3">H164</strain>
    </source>
</reference>
<proteinExistence type="predicted"/>
<dbReference type="Gene3D" id="3.10.450.130">
    <property type="entry name" value="folded 79 residue fragment of lin0334 like domains"/>
    <property type="match status" value="1"/>
</dbReference>
<keyword evidence="1" id="KW-1133">Transmembrane helix</keyword>
<dbReference type="RefSeq" id="WP_342610549.1">
    <property type="nucleotide sequence ID" value="NZ_CP128355.1"/>
</dbReference>
<gene>
    <name evidence="2" type="ORF">QQM35_04545</name>
</gene>
<keyword evidence="1" id="KW-0472">Membrane</keyword>
<dbReference type="Pfam" id="PF07252">
    <property type="entry name" value="DUF1433"/>
    <property type="match status" value="1"/>
</dbReference>
<protein>
    <submittedName>
        <fullName evidence="2">DUF1433 domain-containing protein</fullName>
    </submittedName>
</protein>
<accession>A0ABZ3EFU4</accession>
<evidence type="ECO:0000313" key="3">
    <source>
        <dbReference type="Proteomes" id="UP001436297"/>
    </source>
</evidence>
<dbReference type="InterPro" id="IPR009881">
    <property type="entry name" value="DUF1433"/>
</dbReference>
<keyword evidence="1" id="KW-0812">Transmembrane</keyword>
<organism evidence="2 3">
    <name type="scientific">Staphylococcus hsinchuensis</name>
    <dbReference type="NCBI Taxonomy" id="3051183"/>
    <lineage>
        <taxon>Bacteria</taxon>
        <taxon>Bacillati</taxon>
        <taxon>Bacillota</taxon>
        <taxon>Bacilli</taxon>
        <taxon>Bacillales</taxon>
        <taxon>Staphylococcaceae</taxon>
        <taxon>Staphylococcus</taxon>
    </lineage>
</organism>
<sequence length="142" mass="16736">MNKNKLFFFLFIVFIIIMLIIGGIYIIHKKQKDCYTNAQEKRIDLYLNENLNGYKNLTLTNTKISPMGAFEIEGYVNHDKKLDFKASIWSEDNNQFEYSMSFSPELSEMLKQSNSSRKKASEIIKEKHLNKEDYEADPPLFF</sequence>
<feature type="transmembrane region" description="Helical" evidence="1">
    <location>
        <begin position="6"/>
        <end position="27"/>
    </location>
</feature>
<dbReference type="Proteomes" id="UP001436297">
    <property type="component" value="Chromosome"/>
</dbReference>
<dbReference type="EMBL" id="CP128355">
    <property type="protein sequence ID" value="XAF71368.1"/>
    <property type="molecule type" value="Genomic_DNA"/>
</dbReference>
<name>A0ABZ3EFU4_9STAP</name>